<feature type="transmembrane region" description="Helical" evidence="1">
    <location>
        <begin position="420"/>
        <end position="446"/>
    </location>
</feature>
<feature type="transmembrane region" description="Helical" evidence="1">
    <location>
        <begin position="122"/>
        <end position="151"/>
    </location>
</feature>
<feature type="transmembrane region" description="Helical" evidence="1">
    <location>
        <begin position="345"/>
        <end position="363"/>
    </location>
</feature>
<keyword evidence="1" id="KW-0812">Transmembrane</keyword>
<feature type="transmembrane region" description="Helical" evidence="1">
    <location>
        <begin position="83"/>
        <end position="101"/>
    </location>
</feature>
<dbReference type="EMBL" id="SJZJ01000043">
    <property type="protein sequence ID" value="TCJ20997.1"/>
    <property type="molecule type" value="Genomic_DNA"/>
</dbReference>
<feature type="transmembrane region" description="Helical" evidence="1">
    <location>
        <begin position="384"/>
        <end position="408"/>
    </location>
</feature>
<keyword evidence="3" id="KW-1185">Reference proteome</keyword>
<feature type="transmembrane region" description="Helical" evidence="1">
    <location>
        <begin position="157"/>
        <end position="178"/>
    </location>
</feature>
<feature type="transmembrane region" description="Helical" evidence="1">
    <location>
        <begin position="500"/>
        <end position="518"/>
    </location>
</feature>
<feature type="transmembrane region" description="Helical" evidence="1">
    <location>
        <begin position="190"/>
        <end position="213"/>
    </location>
</feature>
<feature type="transmembrane region" description="Helical" evidence="1">
    <location>
        <begin position="453"/>
        <end position="472"/>
    </location>
</feature>
<dbReference type="OrthoDB" id="2014935at2"/>
<reference evidence="2 3" key="1">
    <citation type="submission" date="2019-03" db="EMBL/GenBank/DDBJ databases">
        <authorList>
            <person name="Kim M.K.M."/>
        </authorList>
    </citation>
    <scope>NUCLEOTIDE SEQUENCE [LARGE SCALE GENOMIC DNA]</scope>
    <source>
        <strain evidence="2 3">18JY15-6</strain>
    </source>
</reference>
<evidence type="ECO:0000313" key="3">
    <source>
        <dbReference type="Proteomes" id="UP000295453"/>
    </source>
</evidence>
<evidence type="ECO:0000313" key="2">
    <source>
        <dbReference type="EMBL" id="TCJ20997.1"/>
    </source>
</evidence>
<evidence type="ECO:0000256" key="1">
    <source>
        <dbReference type="SAM" id="Phobius"/>
    </source>
</evidence>
<proteinExistence type="predicted"/>
<keyword evidence="1" id="KW-0472">Membrane</keyword>
<keyword evidence="1" id="KW-1133">Transmembrane helix</keyword>
<dbReference type="AlphaFoldDB" id="A0A4R1BU37"/>
<protein>
    <submittedName>
        <fullName evidence="2">ABC transporter permease</fullName>
    </submittedName>
</protein>
<gene>
    <name evidence="2" type="ORF">EPD65_15905</name>
</gene>
<accession>A0A4R1BU37</accession>
<feature type="transmembrane region" description="Helical" evidence="1">
    <location>
        <begin position="233"/>
        <end position="253"/>
    </location>
</feature>
<organism evidence="2 3">
    <name type="scientific">Nocardioides jejuensis</name>
    <dbReference type="NCBI Taxonomy" id="2502782"/>
    <lineage>
        <taxon>Bacteria</taxon>
        <taxon>Bacillati</taxon>
        <taxon>Actinomycetota</taxon>
        <taxon>Actinomycetes</taxon>
        <taxon>Propionibacteriales</taxon>
        <taxon>Nocardioidaceae</taxon>
        <taxon>Nocardioides</taxon>
    </lineage>
</organism>
<name>A0A4R1BU37_9ACTN</name>
<comment type="caution">
    <text evidence="2">The sequence shown here is derived from an EMBL/GenBank/DDBJ whole genome shotgun (WGS) entry which is preliminary data.</text>
</comment>
<dbReference type="Proteomes" id="UP000295453">
    <property type="component" value="Unassembled WGS sequence"/>
</dbReference>
<feature type="transmembrane region" description="Helical" evidence="1">
    <location>
        <begin position="288"/>
        <end position="308"/>
    </location>
</feature>
<dbReference type="RefSeq" id="WP_131585908.1">
    <property type="nucleotide sequence ID" value="NZ_SJZJ01000043.1"/>
</dbReference>
<sequence length="526" mass="53328">MNGWTLLLRMALRRDRLLIPSWVAVFVVVSFGSAAATESLYGDPVSLAAAGHAVNATPALVALYGPIYDVTALGAIGMMKMNAMGAALVGLLGLLLVIRHTRADEEVGRTELAASGAVGRHAALAAALGTAALTVVAVGGLSAGALAAAGLPLGGSLTLGAAWAVCGLVFTAVGGVAAQLATSARASRGIAVAALLAAYVLRAVGDTSGPAWLTWASPVGWSQQMRAYAGDRWWPAAFALLAAVAVAAAAVLVEQRRDLGAGVLADRAGPAHGGPTGPLSLAWRLHRLALAGWASGFALLGFLLGSIASSVPQFLEGAPAAAEMIRALGGTDRLIDAFLATELDFTALVAAAFAVSLIVRLAGEEAHGRAEEVLATPTGRIRWALAHLAVALLGSAVLIVLLGTAAGLARALDTGEVSQLLSVAGASLVRIPAAWTMAAVALLLYAASSRAAVYAWAALVGVVVLGEFGPLMRLPDWMQQLSPYRHIPALPGADLEVTPLVVLLAVTAALVAASAVLYRRRDIVTG</sequence>